<dbReference type="Pfam" id="PF12704">
    <property type="entry name" value="MacB_PCD"/>
    <property type="match status" value="1"/>
</dbReference>
<dbReference type="PANTHER" id="PTHR30489:SF8">
    <property type="entry name" value="LIPOPROTEIN-RELEASING SYSTEM TRANSMEMBRANE PROTEIN LOLC"/>
    <property type="match status" value="1"/>
</dbReference>
<feature type="transmembrane region" description="Helical" evidence="8">
    <location>
        <begin position="22"/>
        <end position="44"/>
    </location>
</feature>
<evidence type="ECO:0000256" key="1">
    <source>
        <dbReference type="ARBA" id="ARBA00004651"/>
    </source>
</evidence>
<accession>A0ABV6CCM9</accession>
<comment type="similarity">
    <text evidence="2">Belongs to the ABC-4 integral membrane protein family. LolC/E subfamily.</text>
</comment>
<dbReference type="RefSeq" id="WP_385876999.1">
    <property type="nucleotide sequence ID" value="NZ_JBHLXE010000084.1"/>
</dbReference>
<evidence type="ECO:0000259" key="10">
    <source>
        <dbReference type="Pfam" id="PF12704"/>
    </source>
</evidence>
<evidence type="ECO:0000256" key="7">
    <source>
        <dbReference type="ARBA" id="ARBA00023136"/>
    </source>
</evidence>
<evidence type="ECO:0000313" key="11">
    <source>
        <dbReference type="EMBL" id="MFC0179890.1"/>
    </source>
</evidence>
<evidence type="ECO:0000256" key="2">
    <source>
        <dbReference type="ARBA" id="ARBA00005236"/>
    </source>
</evidence>
<comment type="caution">
    <text evidence="11">The sequence shown here is derived from an EMBL/GenBank/DDBJ whole genome shotgun (WGS) entry which is preliminary data.</text>
</comment>
<evidence type="ECO:0000313" key="12">
    <source>
        <dbReference type="Proteomes" id="UP001589758"/>
    </source>
</evidence>
<keyword evidence="11" id="KW-0449">Lipoprotein</keyword>
<feature type="transmembrane region" description="Helical" evidence="8">
    <location>
        <begin position="373"/>
        <end position="394"/>
    </location>
</feature>
<dbReference type="InterPro" id="IPR003838">
    <property type="entry name" value="ABC3_permease_C"/>
</dbReference>
<dbReference type="Proteomes" id="UP001589758">
    <property type="component" value="Unassembled WGS sequence"/>
</dbReference>
<dbReference type="InterPro" id="IPR051447">
    <property type="entry name" value="Lipoprotein-release_system"/>
</dbReference>
<protein>
    <submittedName>
        <fullName evidence="11">Lipoprotein-releasing ABC transporter permease subunit LolC</fullName>
    </submittedName>
</protein>
<dbReference type="PANTHER" id="PTHR30489">
    <property type="entry name" value="LIPOPROTEIN-RELEASING SYSTEM TRANSMEMBRANE PROTEIN LOLE"/>
    <property type="match status" value="1"/>
</dbReference>
<dbReference type="InterPro" id="IPR011925">
    <property type="entry name" value="LolCE_TM"/>
</dbReference>
<comment type="subcellular location">
    <subcellularLocation>
        <location evidence="1">Cell membrane</location>
        <topology evidence="1">Multi-pass membrane protein</topology>
    </subcellularLocation>
</comment>
<evidence type="ECO:0000256" key="8">
    <source>
        <dbReference type="SAM" id="Phobius"/>
    </source>
</evidence>
<reference evidence="11 12" key="1">
    <citation type="submission" date="2024-09" db="EMBL/GenBank/DDBJ databases">
        <authorList>
            <person name="Sun Q."/>
            <person name="Mori K."/>
        </authorList>
    </citation>
    <scope>NUCLEOTIDE SEQUENCE [LARGE SCALE GENOMIC DNA]</scope>
    <source>
        <strain evidence="11 12">CCM 8545</strain>
    </source>
</reference>
<keyword evidence="5 8" id="KW-0812">Transmembrane</keyword>
<evidence type="ECO:0000256" key="5">
    <source>
        <dbReference type="ARBA" id="ARBA00022692"/>
    </source>
</evidence>
<sequence>MYHPISLFVAIRYIKGRPTDRFARFVSFFSTIGITLGVMALIAVTSVMNGFEKMQEEALLRFQPHALLSSVDGSLQLDKNSLSATPELDEFLNININKKLINHTESIVQSQVILQSSKGISSSLMLGVLPQDFEPLFDYFEGIDSNVLEEGKFNAVLGYALAQQLNVTIGDEIRILVPSVSQITPLGRIPSQRKFTVAGVFSSNNQVDSQQLFVNKADGAKLMRYKEGRITGLRLFLNSPLEIAKLDSSMLNDKWILSDWRERQGELFQAIKMEKNMMGLLLSLIIAVAIFNIFTSLCLIVLEKQNEIAILQTLGIKQRQLLSIFVIQGAMSGILGALIGGLLGILLCLFINDIPLIAQSIGRELPMAFDIKQFISIILSAIILALLSALYPAIKASKILPAQALRYE</sequence>
<dbReference type="NCBIfam" id="TIGR02212">
    <property type="entry name" value="lolCE"/>
    <property type="match status" value="1"/>
</dbReference>
<dbReference type="EMBL" id="JBHLXE010000084">
    <property type="protein sequence ID" value="MFC0179890.1"/>
    <property type="molecule type" value="Genomic_DNA"/>
</dbReference>
<feature type="transmembrane region" description="Helical" evidence="8">
    <location>
        <begin position="280"/>
        <end position="302"/>
    </location>
</feature>
<evidence type="ECO:0000259" key="9">
    <source>
        <dbReference type="Pfam" id="PF02687"/>
    </source>
</evidence>
<dbReference type="InterPro" id="IPR025857">
    <property type="entry name" value="MacB_PCD"/>
</dbReference>
<feature type="domain" description="MacB-like periplasmic core" evidence="10">
    <location>
        <begin position="27"/>
        <end position="215"/>
    </location>
</feature>
<evidence type="ECO:0000256" key="4">
    <source>
        <dbReference type="ARBA" id="ARBA00022475"/>
    </source>
</evidence>
<keyword evidence="4" id="KW-1003">Cell membrane</keyword>
<dbReference type="NCBIfam" id="NF008076">
    <property type="entry name" value="PRK10814.1"/>
    <property type="match status" value="1"/>
</dbReference>
<gene>
    <name evidence="11" type="primary">lolC</name>
    <name evidence="11" type="ORF">ACFFIT_07290</name>
</gene>
<evidence type="ECO:0000256" key="3">
    <source>
        <dbReference type="ARBA" id="ARBA00022448"/>
    </source>
</evidence>
<organism evidence="11 12">
    <name type="scientific">Thorsellia kenyensis</name>
    <dbReference type="NCBI Taxonomy" id="1549888"/>
    <lineage>
        <taxon>Bacteria</taxon>
        <taxon>Pseudomonadati</taxon>
        <taxon>Pseudomonadota</taxon>
        <taxon>Gammaproteobacteria</taxon>
        <taxon>Enterobacterales</taxon>
        <taxon>Thorselliaceae</taxon>
        <taxon>Thorsellia</taxon>
    </lineage>
</organism>
<keyword evidence="12" id="KW-1185">Reference proteome</keyword>
<keyword evidence="6 8" id="KW-1133">Transmembrane helix</keyword>
<keyword evidence="3" id="KW-0813">Transport</keyword>
<evidence type="ECO:0000256" key="6">
    <source>
        <dbReference type="ARBA" id="ARBA00022989"/>
    </source>
</evidence>
<name>A0ABV6CCM9_9GAMM</name>
<feature type="transmembrane region" description="Helical" evidence="8">
    <location>
        <begin position="322"/>
        <end position="352"/>
    </location>
</feature>
<proteinExistence type="inferred from homology"/>
<feature type="domain" description="ABC3 transporter permease C-terminal" evidence="9">
    <location>
        <begin position="281"/>
        <end position="399"/>
    </location>
</feature>
<keyword evidence="7 8" id="KW-0472">Membrane</keyword>
<dbReference type="Pfam" id="PF02687">
    <property type="entry name" value="FtsX"/>
    <property type="match status" value="1"/>
</dbReference>